<comment type="caution">
    <text evidence="1">The sequence shown here is derived from an EMBL/GenBank/DDBJ whole genome shotgun (WGS) entry which is preliminary data.</text>
</comment>
<protein>
    <submittedName>
        <fullName evidence="1">Uncharacterized protein</fullName>
    </submittedName>
</protein>
<dbReference type="EMBL" id="LAZR01051788">
    <property type="protein sequence ID" value="KKK84415.1"/>
    <property type="molecule type" value="Genomic_DNA"/>
</dbReference>
<dbReference type="AlphaFoldDB" id="A0A0F8ZES0"/>
<organism evidence="1">
    <name type="scientific">marine sediment metagenome</name>
    <dbReference type="NCBI Taxonomy" id="412755"/>
    <lineage>
        <taxon>unclassified sequences</taxon>
        <taxon>metagenomes</taxon>
        <taxon>ecological metagenomes</taxon>
    </lineage>
</organism>
<reference evidence="1" key="1">
    <citation type="journal article" date="2015" name="Nature">
        <title>Complex archaea that bridge the gap between prokaryotes and eukaryotes.</title>
        <authorList>
            <person name="Spang A."/>
            <person name="Saw J.H."/>
            <person name="Jorgensen S.L."/>
            <person name="Zaremba-Niedzwiedzka K."/>
            <person name="Martijn J."/>
            <person name="Lind A.E."/>
            <person name="van Eijk R."/>
            <person name="Schleper C."/>
            <person name="Guy L."/>
            <person name="Ettema T.J."/>
        </authorList>
    </citation>
    <scope>NUCLEOTIDE SEQUENCE</scope>
</reference>
<evidence type="ECO:0000313" key="1">
    <source>
        <dbReference type="EMBL" id="KKK84415.1"/>
    </source>
</evidence>
<gene>
    <name evidence="1" type="ORF">LCGC14_2783580</name>
</gene>
<proteinExistence type="predicted"/>
<accession>A0A0F8ZES0</accession>
<name>A0A0F8ZES0_9ZZZZ</name>
<sequence length="81" mass="9354">MPRSYWTELTEVGTIETTKLTFGRPKTYEIKLVNSVSEIKAHLAMLETWLLEDEQYLAMPRIEGELPEDFVLMPLNGDEHG</sequence>